<accession>A0A504JM03</accession>
<keyword evidence="2" id="KW-1185">Reference proteome</keyword>
<dbReference type="EMBL" id="VFWZ01000002">
    <property type="protein sequence ID" value="TPN87681.1"/>
    <property type="molecule type" value="Genomic_DNA"/>
</dbReference>
<gene>
    <name evidence="1" type="ORF">FHK87_08885</name>
</gene>
<sequence>MHTAVKNPIALGVIGIQEKGIQFSEYQTIAFPEYKKRIRVHAVTTDFTAKTFSAYSKVSKNDAQQVKYIDSIKRKPKFLNLELLDRITTIAELQEDYNSQTYNYLKGQQDITLVTNISMAVSQELIREIEQAETIFLKNGGYKQYQLELLKDHKTFKTILFSDTAIFAYGLSFFCWSENDKRQMILRDLVQEHSSCPKNTYQDTEKATQKTNYFKL</sequence>
<proteinExistence type="predicted"/>
<protein>
    <submittedName>
        <fullName evidence="1">Uncharacterized protein</fullName>
    </submittedName>
</protein>
<evidence type="ECO:0000313" key="1">
    <source>
        <dbReference type="EMBL" id="TPN87681.1"/>
    </source>
</evidence>
<dbReference type="Proteomes" id="UP000315540">
    <property type="component" value="Unassembled WGS sequence"/>
</dbReference>
<organism evidence="1 2">
    <name type="scientific">Aquimarina algicola</name>
    <dbReference type="NCBI Taxonomy" id="2589995"/>
    <lineage>
        <taxon>Bacteria</taxon>
        <taxon>Pseudomonadati</taxon>
        <taxon>Bacteroidota</taxon>
        <taxon>Flavobacteriia</taxon>
        <taxon>Flavobacteriales</taxon>
        <taxon>Flavobacteriaceae</taxon>
        <taxon>Aquimarina</taxon>
    </lineage>
</organism>
<dbReference type="OrthoDB" id="1186960at2"/>
<reference evidence="1 2" key="1">
    <citation type="submission" date="2019-06" db="EMBL/GenBank/DDBJ databases">
        <authorList>
            <person name="Meng X."/>
        </authorList>
    </citation>
    <scope>NUCLEOTIDE SEQUENCE [LARGE SCALE GENOMIC DNA]</scope>
    <source>
        <strain evidence="1 2">M625</strain>
    </source>
</reference>
<name>A0A504JM03_9FLAO</name>
<comment type="caution">
    <text evidence="1">The sequence shown here is derived from an EMBL/GenBank/DDBJ whole genome shotgun (WGS) entry which is preliminary data.</text>
</comment>
<evidence type="ECO:0000313" key="2">
    <source>
        <dbReference type="Proteomes" id="UP000315540"/>
    </source>
</evidence>
<dbReference type="RefSeq" id="WP_140592321.1">
    <property type="nucleotide sequence ID" value="NZ_VFWZ01000002.1"/>
</dbReference>
<dbReference type="AlphaFoldDB" id="A0A504JM03"/>